<sequence length="222" mass="24682">MNKNKLSERLSKVVETEAFHWGDNVAVAYHEAAAAHMDAHWSSIILPILSTYPIDLSETIDFACGRGRNARKLKEVGAGNITLVDVNAENIAYCDQNLVPLGGYAVFLNNGYDLHPLPSEAYTFVYSFDAMVHFDLEIVLSYIAEFARVLRPGGFAFVHHSNFTGNPGGSFQQNPHWRNFMSAPIFKHVAVHDGFDVLRQETFAWGGAADIDCITVMKRMAT</sequence>
<dbReference type="OrthoDB" id="9787738at2"/>
<evidence type="ECO:0000259" key="1">
    <source>
        <dbReference type="Pfam" id="PF08241"/>
    </source>
</evidence>
<dbReference type="GO" id="GO:0008757">
    <property type="term" value="F:S-adenosylmethionine-dependent methyltransferase activity"/>
    <property type="evidence" value="ECO:0007669"/>
    <property type="project" value="InterPro"/>
</dbReference>
<dbReference type="Pfam" id="PF08241">
    <property type="entry name" value="Methyltransf_11"/>
    <property type="match status" value="1"/>
</dbReference>
<dbReference type="Proteomes" id="UP000193978">
    <property type="component" value="Chromosome"/>
</dbReference>
<proteinExistence type="predicted"/>
<dbReference type="EMBL" id="CP019948">
    <property type="protein sequence ID" value="ARN81095.1"/>
    <property type="molecule type" value="Genomic_DNA"/>
</dbReference>
<dbReference type="KEGG" id="mbry:B1812_08415"/>
<accession>A0A1W6MU48</accession>
<name>A0A1W6MU48_9HYPH</name>
<evidence type="ECO:0000313" key="3">
    <source>
        <dbReference type="Proteomes" id="UP000193978"/>
    </source>
</evidence>
<dbReference type="AlphaFoldDB" id="A0A1W6MU48"/>
<feature type="domain" description="Methyltransferase type 11" evidence="1">
    <location>
        <begin position="61"/>
        <end position="157"/>
    </location>
</feature>
<protein>
    <recommendedName>
        <fullName evidence="1">Methyltransferase type 11 domain-containing protein</fullName>
    </recommendedName>
</protein>
<dbReference type="SUPFAM" id="SSF53335">
    <property type="entry name" value="S-adenosyl-L-methionine-dependent methyltransferases"/>
    <property type="match status" value="1"/>
</dbReference>
<dbReference type="STRING" id="655015.B1812_08415"/>
<gene>
    <name evidence="2" type="ORF">B1812_08415</name>
</gene>
<dbReference type="InterPro" id="IPR029063">
    <property type="entry name" value="SAM-dependent_MTases_sf"/>
</dbReference>
<dbReference type="Gene3D" id="3.40.50.150">
    <property type="entry name" value="Vaccinia Virus protein VP39"/>
    <property type="match status" value="1"/>
</dbReference>
<evidence type="ECO:0000313" key="2">
    <source>
        <dbReference type="EMBL" id="ARN81095.1"/>
    </source>
</evidence>
<keyword evidence="3" id="KW-1185">Reference proteome</keyword>
<reference evidence="2 3" key="1">
    <citation type="submission" date="2017-02" db="EMBL/GenBank/DDBJ databases">
        <authorList>
            <person name="Peterson S.W."/>
        </authorList>
    </citation>
    <scope>NUCLEOTIDE SEQUENCE [LARGE SCALE GENOMIC DNA]</scope>
    <source>
        <strain evidence="2 3">S285</strain>
    </source>
</reference>
<dbReference type="CDD" id="cd02440">
    <property type="entry name" value="AdoMet_MTases"/>
    <property type="match status" value="1"/>
</dbReference>
<dbReference type="InterPro" id="IPR013216">
    <property type="entry name" value="Methyltransf_11"/>
</dbReference>
<organism evidence="2 3">
    <name type="scientific">Methylocystis bryophila</name>
    <dbReference type="NCBI Taxonomy" id="655015"/>
    <lineage>
        <taxon>Bacteria</taxon>
        <taxon>Pseudomonadati</taxon>
        <taxon>Pseudomonadota</taxon>
        <taxon>Alphaproteobacteria</taxon>
        <taxon>Hyphomicrobiales</taxon>
        <taxon>Methylocystaceae</taxon>
        <taxon>Methylocystis</taxon>
    </lineage>
</organism>
<dbReference type="RefSeq" id="WP_085771184.1">
    <property type="nucleotide sequence ID" value="NZ_AP027149.1"/>
</dbReference>